<keyword evidence="1" id="KW-0808">Transferase</keyword>
<evidence type="ECO:0000256" key="1">
    <source>
        <dbReference type="ARBA" id="ARBA00022679"/>
    </source>
</evidence>
<feature type="domain" description="Carbohydrate kinase PfkB" evidence="3">
    <location>
        <begin position="173"/>
        <end position="266"/>
    </location>
</feature>
<keyword evidence="2 4" id="KW-0418">Kinase</keyword>
<evidence type="ECO:0000259" key="3">
    <source>
        <dbReference type="Pfam" id="PF00294"/>
    </source>
</evidence>
<accession>A0ABV9FKD3</accession>
<dbReference type="PANTHER" id="PTHR10584">
    <property type="entry name" value="SUGAR KINASE"/>
    <property type="match status" value="1"/>
</dbReference>
<dbReference type="EMBL" id="JBHSEP010000030">
    <property type="protein sequence ID" value="MFC4601738.1"/>
    <property type="molecule type" value="Genomic_DNA"/>
</dbReference>
<dbReference type="Pfam" id="PF00294">
    <property type="entry name" value="PfkB"/>
    <property type="match status" value="2"/>
</dbReference>
<dbReference type="InterPro" id="IPR011611">
    <property type="entry name" value="PfkB_dom"/>
</dbReference>
<evidence type="ECO:0000313" key="4">
    <source>
        <dbReference type="EMBL" id="MFC4601738.1"/>
    </source>
</evidence>
<dbReference type="Proteomes" id="UP001596028">
    <property type="component" value="Unassembled WGS sequence"/>
</dbReference>
<name>A0ABV9FKD3_9BACL</name>
<dbReference type="InterPro" id="IPR029056">
    <property type="entry name" value="Ribokinase-like"/>
</dbReference>
<dbReference type="SUPFAM" id="SSF53613">
    <property type="entry name" value="Ribokinase-like"/>
    <property type="match status" value="1"/>
</dbReference>
<comment type="caution">
    <text evidence="4">The sequence shown here is derived from an EMBL/GenBank/DDBJ whole genome shotgun (WGS) entry which is preliminary data.</text>
</comment>
<evidence type="ECO:0000313" key="5">
    <source>
        <dbReference type="Proteomes" id="UP001596028"/>
    </source>
</evidence>
<keyword evidence="5" id="KW-1185">Reference proteome</keyword>
<dbReference type="GO" id="GO:0016301">
    <property type="term" value="F:kinase activity"/>
    <property type="evidence" value="ECO:0007669"/>
    <property type="project" value="UniProtKB-KW"/>
</dbReference>
<proteinExistence type="predicted"/>
<dbReference type="Gene3D" id="3.40.1190.20">
    <property type="match status" value="1"/>
</dbReference>
<protein>
    <submittedName>
        <fullName evidence="4">PfkB family carbohydrate kinase</fullName>
    </submittedName>
</protein>
<dbReference type="RefSeq" id="WP_378102209.1">
    <property type="nucleotide sequence ID" value="NZ_JBHSEP010000030.1"/>
</dbReference>
<reference evidence="5" key="1">
    <citation type="journal article" date="2019" name="Int. J. Syst. Evol. Microbiol.">
        <title>The Global Catalogue of Microorganisms (GCM) 10K type strain sequencing project: providing services to taxonomists for standard genome sequencing and annotation.</title>
        <authorList>
            <consortium name="The Broad Institute Genomics Platform"/>
            <consortium name="The Broad Institute Genome Sequencing Center for Infectious Disease"/>
            <person name="Wu L."/>
            <person name="Ma J."/>
        </authorList>
    </citation>
    <scope>NUCLEOTIDE SEQUENCE [LARGE SCALE GENOMIC DNA]</scope>
    <source>
        <strain evidence="5">CCUG 49571</strain>
    </source>
</reference>
<feature type="domain" description="Carbohydrate kinase PfkB" evidence="3">
    <location>
        <begin position="16"/>
        <end position="138"/>
    </location>
</feature>
<dbReference type="PANTHER" id="PTHR10584:SF166">
    <property type="entry name" value="RIBOKINASE"/>
    <property type="match status" value="1"/>
</dbReference>
<gene>
    <name evidence="4" type="ORF">ACFO3S_26100</name>
</gene>
<sequence length="273" mass="30095">MKILGVGDSVMDAYLHQRMLYPGGNSVNVPVLALRYGAQAAAYIGLMGDDEPGRHFLRVLEEEGLDTHRIRVMRAKTAQNYIRVDETGDRHFVGHNGFDVAQLMAQLRLRDEDYALMEQYDLVHTSVHSFLDEFLPAIGRRAPLSMDFSDGYTPQNIERLCPLLRFAFFSGGHKSEDEIETLAQSALRSGARTVVITRGLQGSCVFEQGCKHTQKAVQVNAIDALGAGDAYIAAFLFTYLNHDGDIALAAESASEFAAQCCLHHGAFGRALEL</sequence>
<evidence type="ECO:0000256" key="2">
    <source>
        <dbReference type="ARBA" id="ARBA00022777"/>
    </source>
</evidence>
<organism evidence="4 5">
    <name type="scientific">Cohnella hongkongensis</name>
    <dbReference type="NCBI Taxonomy" id="178337"/>
    <lineage>
        <taxon>Bacteria</taxon>
        <taxon>Bacillati</taxon>
        <taxon>Bacillota</taxon>
        <taxon>Bacilli</taxon>
        <taxon>Bacillales</taxon>
        <taxon>Paenibacillaceae</taxon>
        <taxon>Cohnella</taxon>
    </lineage>
</organism>